<feature type="compositionally biased region" description="Low complexity" evidence="2">
    <location>
        <begin position="100"/>
        <end position="119"/>
    </location>
</feature>
<comment type="caution">
    <text evidence="4">The sequence shown here is derived from an EMBL/GenBank/DDBJ whole genome shotgun (WGS) entry which is preliminary data.</text>
</comment>
<organism evidence="4 5">
    <name type="scientific">Alienimonas chondri</name>
    <dbReference type="NCBI Taxonomy" id="2681879"/>
    <lineage>
        <taxon>Bacteria</taxon>
        <taxon>Pseudomonadati</taxon>
        <taxon>Planctomycetota</taxon>
        <taxon>Planctomycetia</taxon>
        <taxon>Planctomycetales</taxon>
        <taxon>Planctomycetaceae</taxon>
        <taxon>Alienimonas</taxon>
    </lineage>
</organism>
<feature type="region of interest" description="Disordered" evidence="2">
    <location>
        <begin position="70"/>
        <end position="119"/>
    </location>
</feature>
<dbReference type="InterPro" id="IPR003362">
    <property type="entry name" value="Bact_transf"/>
</dbReference>
<dbReference type="Proteomes" id="UP000609651">
    <property type="component" value="Unassembled WGS sequence"/>
</dbReference>
<sequence length="330" mass="36096">MRADRGDRPVSVVALPVVDGDEAAAWAARGRVTDRIGWLPDGRLALLLWDTDEAGARRFLRSAAQSSHAASSPAASSHVTSSPGGPSTAGGDEATVYVYPSPDSSDGMPDGSPDGSVGSPRILPLETLLVRPIPAWKRATDLVGSSFGLLALSPLLLAIALAVKLTSPGPVLFSQWRTGLGGRPFRLYKFRSMAVDAEDRLTELRERNEQDGPAFKMTRDPRTTRPGRLMRRTGLDELPQLWNVLRGEMSLVGPRPLPVDESDACQPWQRRRLTVTPGLTCGWQIQMKRTTIPFAEWVRMDLRYADCRNPRRDLALIARTVAVVLGRSKE</sequence>
<reference evidence="4 5" key="1">
    <citation type="journal article" date="2020" name="Syst. Appl. Microbiol.">
        <title>Alienimonas chondri sp. nov., a novel planctomycete isolated from the biofilm of the red alga Chondrus crispus.</title>
        <authorList>
            <person name="Vitorino I."/>
            <person name="Albuquerque L."/>
            <person name="Wiegand S."/>
            <person name="Kallscheuer N."/>
            <person name="da Costa M.S."/>
            <person name="Lobo-da-Cunha A."/>
            <person name="Jogler C."/>
            <person name="Lage O.M."/>
        </authorList>
    </citation>
    <scope>NUCLEOTIDE SEQUENCE [LARGE SCALE GENOMIC DNA]</scope>
    <source>
        <strain evidence="4 5">LzC2</strain>
    </source>
</reference>
<evidence type="ECO:0000256" key="2">
    <source>
        <dbReference type="SAM" id="MobiDB-lite"/>
    </source>
</evidence>
<dbReference type="EMBL" id="WTPX01000013">
    <property type="protein sequence ID" value="NNJ24654.1"/>
    <property type="molecule type" value="Genomic_DNA"/>
</dbReference>
<dbReference type="Pfam" id="PF02397">
    <property type="entry name" value="Bac_transf"/>
    <property type="match status" value="1"/>
</dbReference>
<gene>
    <name evidence="4" type="ORF">LzC2_07130</name>
</gene>
<evidence type="ECO:0000256" key="1">
    <source>
        <dbReference type="ARBA" id="ARBA00006464"/>
    </source>
</evidence>
<keyword evidence="5" id="KW-1185">Reference proteome</keyword>
<evidence type="ECO:0000313" key="4">
    <source>
        <dbReference type="EMBL" id="NNJ24654.1"/>
    </source>
</evidence>
<dbReference type="PANTHER" id="PTHR30576:SF10">
    <property type="entry name" value="SLL5057 PROTEIN"/>
    <property type="match status" value="1"/>
</dbReference>
<proteinExistence type="inferred from homology"/>
<dbReference type="PANTHER" id="PTHR30576">
    <property type="entry name" value="COLANIC BIOSYNTHESIS UDP-GLUCOSE LIPID CARRIER TRANSFERASE"/>
    <property type="match status" value="1"/>
</dbReference>
<evidence type="ECO:0000259" key="3">
    <source>
        <dbReference type="Pfam" id="PF02397"/>
    </source>
</evidence>
<evidence type="ECO:0000313" key="5">
    <source>
        <dbReference type="Proteomes" id="UP000609651"/>
    </source>
</evidence>
<accession>A0ABX1V969</accession>
<feature type="compositionally biased region" description="Low complexity" evidence="2">
    <location>
        <begin position="70"/>
        <end position="91"/>
    </location>
</feature>
<feature type="domain" description="Bacterial sugar transferase" evidence="3">
    <location>
        <begin position="137"/>
        <end position="325"/>
    </location>
</feature>
<name>A0ABX1V969_9PLAN</name>
<comment type="similarity">
    <text evidence="1">Belongs to the bacterial sugar transferase family.</text>
</comment>
<protein>
    <recommendedName>
        <fullName evidence="3">Bacterial sugar transferase domain-containing protein</fullName>
    </recommendedName>
</protein>